<dbReference type="PRINTS" id="PR00032">
    <property type="entry name" value="HTHARAC"/>
</dbReference>
<keyword evidence="2" id="KW-0238">DNA-binding</keyword>
<keyword evidence="3" id="KW-0804">Transcription</keyword>
<evidence type="ECO:0000313" key="6">
    <source>
        <dbReference type="Proteomes" id="UP000251485"/>
    </source>
</evidence>
<dbReference type="InterPro" id="IPR009057">
    <property type="entry name" value="Homeodomain-like_sf"/>
</dbReference>
<evidence type="ECO:0000313" key="5">
    <source>
        <dbReference type="EMBL" id="SPZ01911.1"/>
    </source>
</evidence>
<dbReference type="InterPro" id="IPR018062">
    <property type="entry name" value="HTH_AraC-typ_CS"/>
</dbReference>
<dbReference type="PANTHER" id="PTHR47504">
    <property type="entry name" value="RIGHT ORIGIN-BINDING PROTEIN"/>
    <property type="match status" value="1"/>
</dbReference>
<dbReference type="GO" id="GO:0003700">
    <property type="term" value="F:DNA-binding transcription factor activity"/>
    <property type="evidence" value="ECO:0007669"/>
    <property type="project" value="InterPro"/>
</dbReference>
<accession>A0A2X2C4R8</accession>
<reference evidence="5 6" key="1">
    <citation type="submission" date="2018-06" db="EMBL/GenBank/DDBJ databases">
        <authorList>
            <consortium name="Pathogen Informatics"/>
            <person name="Doyle S."/>
        </authorList>
    </citation>
    <scope>NUCLEOTIDE SEQUENCE [LARGE SCALE GENOMIC DNA]</scope>
    <source>
        <strain evidence="5 6">NCTC10975</strain>
    </source>
</reference>
<dbReference type="AlphaFoldDB" id="A0A2X2C4R8"/>
<dbReference type="PROSITE" id="PS01124">
    <property type="entry name" value="HTH_ARAC_FAMILY_2"/>
    <property type="match status" value="1"/>
</dbReference>
<dbReference type="PANTHER" id="PTHR47504:SF5">
    <property type="entry name" value="RIGHT ORIGIN-BINDING PROTEIN"/>
    <property type="match status" value="1"/>
</dbReference>
<evidence type="ECO:0000256" key="2">
    <source>
        <dbReference type="ARBA" id="ARBA00023125"/>
    </source>
</evidence>
<name>A0A2X2C4R8_PROMI</name>
<dbReference type="EMBL" id="UAUE01000029">
    <property type="protein sequence ID" value="SPZ01911.1"/>
    <property type="molecule type" value="Genomic_DNA"/>
</dbReference>
<gene>
    <name evidence="5" type="primary">pqrA</name>
    <name evidence="5" type="ORF">NCTC10975_04414</name>
</gene>
<dbReference type="SUPFAM" id="SSF46689">
    <property type="entry name" value="Homeodomain-like"/>
    <property type="match status" value="2"/>
</dbReference>
<dbReference type="Pfam" id="PF12833">
    <property type="entry name" value="HTH_18"/>
    <property type="match status" value="1"/>
</dbReference>
<evidence type="ECO:0000259" key="4">
    <source>
        <dbReference type="PROSITE" id="PS01124"/>
    </source>
</evidence>
<dbReference type="Proteomes" id="UP000251485">
    <property type="component" value="Unassembled WGS sequence"/>
</dbReference>
<dbReference type="PROSITE" id="PS00041">
    <property type="entry name" value="HTH_ARAC_FAMILY_1"/>
    <property type="match status" value="1"/>
</dbReference>
<dbReference type="SMART" id="SM00342">
    <property type="entry name" value="HTH_ARAC"/>
    <property type="match status" value="1"/>
</dbReference>
<evidence type="ECO:0000256" key="3">
    <source>
        <dbReference type="ARBA" id="ARBA00023163"/>
    </source>
</evidence>
<dbReference type="GO" id="GO:0043565">
    <property type="term" value="F:sequence-specific DNA binding"/>
    <property type="evidence" value="ECO:0007669"/>
    <property type="project" value="InterPro"/>
</dbReference>
<dbReference type="Gene3D" id="1.10.10.60">
    <property type="entry name" value="Homeodomain-like"/>
    <property type="match status" value="2"/>
</dbReference>
<keyword evidence="1" id="KW-0805">Transcription regulation</keyword>
<feature type="domain" description="HTH araC/xylS-type" evidence="4">
    <location>
        <begin position="12"/>
        <end position="112"/>
    </location>
</feature>
<proteinExistence type="predicted"/>
<dbReference type="InterPro" id="IPR020449">
    <property type="entry name" value="Tscrpt_reg_AraC-type_HTH"/>
</dbReference>
<evidence type="ECO:0000256" key="1">
    <source>
        <dbReference type="ARBA" id="ARBA00023015"/>
    </source>
</evidence>
<sequence>MWEVFIAENVVNDILKWLETQLQRNEGIKIDTIANKSGYSKWHLQRIFKDFKGCTLGEYVRKRRLLEAAKSLQEKDMSILDIALMYGFSSQATFTRIFKKHFNTTPAKFREHGELPDTRRFMSCENS</sequence>
<protein>
    <submittedName>
        <fullName evidence="5">AraC-family transcriptional regulator</fullName>
    </submittedName>
</protein>
<dbReference type="InterPro" id="IPR018060">
    <property type="entry name" value="HTH_AraC"/>
</dbReference>
<dbReference type="InterPro" id="IPR050959">
    <property type="entry name" value="MarA-like"/>
</dbReference>
<organism evidence="5 6">
    <name type="scientific">Proteus mirabilis</name>
    <dbReference type="NCBI Taxonomy" id="584"/>
    <lineage>
        <taxon>Bacteria</taxon>
        <taxon>Pseudomonadati</taxon>
        <taxon>Pseudomonadota</taxon>
        <taxon>Gammaproteobacteria</taxon>
        <taxon>Enterobacterales</taxon>
        <taxon>Morganellaceae</taxon>
        <taxon>Proteus</taxon>
    </lineage>
</organism>